<dbReference type="InterPro" id="IPR006003">
    <property type="entry name" value="FGGY_RbtK-like"/>
</dbReference>
<dbReference type="PIRSF" id="PIRSF000538">
    <property type="entry name" value="GlpK"/>
    <property type="match status" value="1"/>
</dbReference>
<dbReference type="Gene3D" id="3.30.420.40">
    <property type="match status" value="1"/>
</dbReference>
<dbReference type="Pfam" id="PF00370">
    <property type="entry name" value="FGGY_N"/>
    <property type="match status" value="1"/>
</dbReference>
<dbReference type="CDD" id="cd07782">
    <property type="entry name" value="ASKHA_NBD_FGGY_D-RBK"/>
    <property type="match status" value="1"/>
</dbReference>
<reference evidence="6 7" key="1">
    <citation type="submission" date="2018-11" db="EMBL/GenBank/DDBJ databases">
        <title>Draft genome sequence of Buttiauxella warmboldiae CCUG 35512.</title>
        <authorList>
            <person name="Salva-Serra F."/>
            <person name="Marathe N."/>
            <person name="Moore E."/>
            <person name="Svensson L."/>
            <person name="Engstrom-Jakobsson H."/>
        </authorList>
    </citation>
    <scope>NUCLEOTIDE SEQUENCE [LARGE SCALE GENOMIC DNA]</scope>
    <source>
        <strain evidence="6 7">CCUG 35512</strain>
    </source>
</reference>
<evidence type="ECO:0000259" key="5">
    <source>
        <dbReference type="Pfam" id="PF02782"/>
    </source>
</evidence>
<keyword evidence="3 6" id="KW-0418">Kinase</keyword>
<evidence type="ECO:0000256" key="1">
    <source>
        <dbReference type="ARBA" id="ARBA00009156"/>
    </source>
</evidence>
<dbReference type="PANTHER" id="PTHR43435">
    <property type="entry name" value="RIBULOKINASE"/>
    <property type="match status" value="1"/>
</dbReference>
<name>A0A3N5DIQ2_9ENTR</name>
<dbReference type="Gene3D" id="1.20.58.2240">
    <property type="match status" value="1"/>
</dbReference>
<keyword evidence="7" id="KW-1185">Reference proteome</keyword>
<organism evidence="6 7">
    <name type="scientific">Buttiauxella warmboldiae</name>
    <dbReference type="NCBI Taxonomy" id="82993"/>
    <lineage>
        <taxon>Bacteria</taxon>
        <taxon>Pseudomonadati</taxon>
        <taxon>Pseudomonadota</taxon>
        <taxon>Gammaproteobacteria</taxon>
        <taxon>Enterobacterales</taxon>
        <taxon>Enterobacteriaceae</taxon>
        <taxon>Buttiauxella</taxon>
    </lineage>
</organism>
<evidence type="ECO:0000313" key="7">
    <source>
        <dbReference type="Proteomes" id="UP000268615"/>
    </source>
</evidence>
<dbReference type="Pfam" id="PF02782">
    <property type="entry name" value="FGGY_C"/>
    <property type="match status" value="1"/>
</dbReference>
<dbReference type="EMBL" id="RPOH01000030">
    <property type="protein sequence ID" value="RPH28538.1"/>
    <property type="molecule type" value="Genomic_DNA"/>
</dbReference>
<evidence type="ECO:0000259" key="4">
    <source>
        <dbReference type="Pfam" id="PF00370"/>
    </source>
</evidence>
<keyword evidence="2" id="KW-0808">Transferase</keyword>
<dbReference type="InterPro" id="IPR043129">
    <property type="entry name" value="ATPase_NBD"/>
</dbReference>
<dbReference type="OrthoDB" id="9805576at2"/>
<sequence>MRAQKMSKLFVGVDVGSASVRAGIFTMEGTRLAFSVRPIQQFHYQPNRVEQSSSDIWQQVCTTVREAISLAGVRPQQVAAIGFDATCSLVAVGDRGQPVAVGEEGDPDHDIVMWMDHRAGVETQRINATHDSALQYVGGQVSIEMELPKILWLKNHFPERYSAAWRFFDLADYLVWRATGVDAAGVCTLTCKWNYLAHEERFSQSLLESVELTDLVNKIPANIIQVGQPVGTLRTDVAAQLGLTPDVVVASGLIDAHAGGLALVAAAPEANLAIISGTSNCHMIVSKEAKSVPGVWGPYFAAMYPGWWLNEGGQSAAGALVDWTVMQSDAWPALRNEADALGCSVYQILNQWVSELEACEKYPTRQLHVLADHHGNRSPRSDANARGMVAGLTLEKGQPALARLYLATLQAIAYGTRHIIDTMEQNGQRIESITLCGGASKNPLWLREYANVTGRAIHLVAEEDAVTLGAALNGAVACKAFSSFSAAAGAMVRRDKTIEPDAAHRAFHDAKYQVYLQMYQHQQRYQAAMQQTLVAL</sequence>
<evidence type="ECO:0000256" key="3">
    <source>
        <dbReference type="ARBA" id="ARBA00022777"/>
    </source>
</evidence>
<dbReference type="InterPro" id="IPR018484">
    <property type="entry name" value="FGGY_N"/>
</dbReference>
<dbReference type="InterPro" id="IPR018485">
    <property type="entry name" value="FGGY_C"/>
</dbReference>
<accession>A0A3N5DIQ2</accession>
<dbReference type="SUPFAM" id="SSF53067">
    <property type="entry name" value="Actin-like ATPase domain"/>
    <property type="match status" value="2"/>
</dbReference>
<dbReference type="InterPro" id="IPR000577">
    <property type="entry name" value="Carb_kinase_FGGY"/>
</dbReference>
<dbReference type="Proteomes" id="UP000268615">
    <property type="component" value="Unassembled WGS sequence"/>
</dbReference>
<evidence type="ECO:0000256" key="2">
    <source>
        <dbReference type="ARBA" id="ARBA00022679"/>
    </source>
</evidence>
<comment type="similarity">
    <text evidence="1">Belongs to the FGGY kinase family.</text>
</comment>
<dbReference type="GO" id="GO:0005737">
    <property type="term" value="C:cytoplasm"/>
    <property type="evidence" value="ECO:0007669"/>
    <property type="project" value="TreeGrafter"/>
</dbReference>
<gene>
    <name evidence="6" type="ORF">EHN07_08725</name>
</gene>
<dbReference type="GO" id="GO:0019321">
    <property type="term" value="P:pentose metabolic process"/>
    <property type="evidence" value="ECO:0007669"/>
    <property type="project" value="TreeGrafter"/>
</dbReference>
<evidence type="ECO:0000313" key="6">
    <source>
        <dbReference type="EMBL" id="RPH28538.1"/>
    </source>
</evidence>
<dbReference type="AlphaFoldDB" id="A0A3N5DIQ2"/>
<feature type="domain" description="Carbohydrate kinase FGGY N-terminal" evidence="4">
    <location>
        <begin position="10"/>
        <end position="259"/>
    </location>
</feature>
<dbReference type="PANTHER" id="PTHR43435:SF4">
    <property type="entry name" value="FGGY CARBOHYDRATE KINASE DOMAIN-CONTAINING PROTEIN"/>
    <property type="match status" value="1"/>
</dbReference>
<protein>
    <submittedName>
        <fullName evidence="6">Sugar kinase</fullName>
    </submittedName>
</protein>
<dbReference type="GO" id="GO:0019150">
    <property type="term" value="F:D-ribulokinase activity"/>
    <property type="evidence" value="ECO:0007669"/>
    <property type="project" value="TreeGrafter"/>
</dbReference>
<comment type="caution">
    <text evidence="6">The sequence shown here is derived from an EMBL/GenBank/DDBJ whole genome shotgun (WGS) entry which is preliminary data.</text>
</comment>
<feature type="domain" description="Carbohydrate kinase FGGY C-terminal" evidence="5">
    <location>
        <begin position="272"/>
        <end position="478"/>
    </location>
</feature>
<dbReference type="NCBIfam" id="TIGR01315">
    <property type="entry name" value="5C_CHO_kinase"/>
    <property type="match status" value="1"/>
</dbReference>
<proteinExistence type="inferred from homology"/>